<feature type="compositionally biased region" description="Low complexity" evidence="7">
    <location>
        <begin position="502"/>
        <end position="523"/>
    </location>
</feature>
<dbReference type="InParanoid" id="A0A3Q1EDG4"/>
<proteinExistence type="inferred from homology"/>
<keyword evidence="5" id="KW-0472">Membrane</keyword>
<evidence type="ECO:0000313" key="8">
    <source>
        <dbReference type="Ensembl" id="ENSAPOP00000002266.1"/>
    </source>
</evidence>
<dbReference type="PANTHER" id="PTHR23412">
    <property type="entry name" value="STEREOCILIN RELATED"/>
    <property type="match status" value="1"/>
</dbReference>
<evidence type="ECO:0000313" key="9">
    <source>
        <dbReference type="Proteomes" id="UP000257200"/>
    </source>
</evidence>
<evidence type="ECO:0000256" key="4">
    <source>
        <dbReference type="ARBA" id="ARBA00022889"/>
    </source>
</evidence>
<name>A0A3Q1EDG4_9TELE</name>
<dbReference type="PANTHER" id="PTHR23412:SF6">
    <property type="entry name" value="MESOTHELIN"/>
    <property type="match status" value="1"/>
</dbReference>
<dbReference type="InterPro" id="IPR010335">
    <property type="entry name" value="Mesothelin"/>
</dbReference>
<evidence type="ECO:0000256" key="6">
    <source>
        <dbReference type="ARBA" id="ARBA00023180"/>
    </source>
</evidence>
<evidence type="ECO:0000256" key="7">
    <source>
        <dbReference type="SAM" id="MobiDB-lite"/>
    </source>
</evidence>
<keyword evidence="3" id="KW-0732">Signal</keyword>
<dbReference type="GO" id="GO:0009986">
    <property type="term" value="C:cell surface"/>
    <property type="evidence" value="ECO:0007669"/>
    <property type="project" value="TreeGrafter"/>
</dbReference>
<dbReference type="STRING" id="80966.ENSAPOP00000002266"/>
<dbReference type="Pfam" id="PF06060">
    <property type="entry name" value="Mesothelin"/>
    <property type="match status" value="1"/>
</dbReference>
<dbReference type="Proteomes" id="UP000257200">
    <property type="component" value="Unplaced"/>
</dbReference>
<organism evidence="8 9">
    <name type="scientific">Acanthochromis polyacanthus</name>
    <name type="common">spiny chromis</name>
    <dbReference type="NCBI Taxonomy" id="80966"/>
    <lineage>
        <taxon>Eukaryota</taxon>
        <taxon>Metazoa</taxon>
        <taxon>Chordata</taxon>
        <taxon>Craniata</taxon>
        <taxon>Vertebrata</taxon>
        <taxon>Euteleostomi</taxon>
        <taxon>Actinopterygii</taxon>
        <taxon>Neopterygii</taxon>
        <taxon>Teleostei</taxon>
        <taxon>Neoteleostei</taxon>
        <taxon>Acanthomorphata</taxon>
        <taxon>Ovalentaria</taxon>
        <taxon>Pomacentridae</taxon>
        <taxon>Acanthochromis</taxon>
    </lineage>
</organism>
<comment type="similarity">
    <text evidence="2">Belongs to the mesothelin family.</text>
</comment>
<accession>A0A3Q1EDG4</accession>
<feature type="region of interest" description="Disordered" evidence="7">
    <location>
        <begin position="498"/>
        <end position="523"/>
    </location>
</feature>
<sequence>MYNYIRVDPDATNFTLYPHDMLLYYDYSLVPQSDCRPYFEQLADADFNVFSLALSYKRTDLFDNARSCLGIKNTSLTEDNVSVLGNMCCTLSGSYIQNSDPSILEKLNNCPEISDAQAAAVETLLSSGNTRYGAPSTWNEQTLKDLGMFPLYLKSTFYQNFNKKTKRMFLKYFLKVLRKDKVERRKRRKMKREIRLSNRMKSKRSIGSECTVGEITQVTISDETFPFDYDDINQFNCCLTAKTVQDNLKAITDKVDQEEYLEVVLSKLQEAYAANSTIPESQVQLLGPASRLATTEYINKWEITQIDTLAALMDSSDGAWDPNLAKEIITKYLSTEGNTLGSAELNAIGGPNLCSLDSDVVKNISQQSLGDADALIVSNCTKQKKQDLFPIARQAFSGDTRTAISVSSYQLIQPYMGGAPSDFVKSLVAANVSMDLATFTSLDEDIVLNLTVSEVQGLLGNNLADLKAYENQTLVQNWIIRTPQTELDTLGIGLKGGRADPTTAPASNATTTSASNATTASNSSVTAINPAAPTAATVASSSTTTGNGNRIRADAGFSLLVLLALLITSQHAIM</sequence>
<comment type="subcellular location">
    <subcellularLocation>
        <location evidence="1">Membrane</location>
    </subcellularLocation>
</comment>
<dbReference type="GO" id="GO:0007160">
    <property type="term" value="P:cell-matrix adhesion"/>
    <property type="evidence" value="ECO:0007669"/>
    <property type="project" value="TreeGrafter"/>
</dbReference>
<keyword evidence="6" id="KW-0325">Glycoprotein</keyword>
<evidence type="ECO:0000256" key="1">
    <source>
        <dbReference type="ARBA" id="ARBA00004370"/>
    </source>
</evidence>
<protein>
    <submittedName>
        <fullName evidence="8">Mesothelin-like protein</fullName>
    </submittedName>
</protein>
<dbReference type="GO" id="GO:0016020">
    <property type="term" value="C:membrane"/>
    <property type="evidence" value="ECO:0007669"/>
    <property type="project" value="UniProtKB-SubCell"/>
</dbReference>
<evidence type="ECO:0000256" key="5">
    <source>
        <dbReference type="ARBA" id="ARBA00023136"/>
    </source>
</evidence>
<dbReference type="GeneTree" id="ENSGT00950000182957"/>
<keyword evidence="4" id="KW-0130">Cell adhesion</keyword>
<evidence type="ECO:0000256" key="2">
    <source>
        <dbReference type="ARBA" id="ARBA00011016"/>
    </source>
</evidence>
<reference evidence="8" key="2">
    <citation type="submission" date="2025-09" db="UniProtKB">
        <authorList>
            <consortium name="Ensembl"/>
        </authorList>
    </citation>
    <scope>IDENTIFICATION</scope>
</reference>
<keyword evidence="9" id="KW-1185">Reference proteome</keyword>
<reference evidence="8" key="1">
    <citation type="submission" date="2025-08" db="UniProtKB">
        <authorList>
            <consortium name="Ensembl"/>
        </authorList>
    </citation>
    <scope>IDENTIFICATION</scope>
</reference>
<dbReference type="InterPro" id="IPR026664">
    <property type="entry name" value="Stereocilin-rel"/>
</dbReference>
<dbReference type="AlphaFoldDB" id="A0A3Q1EDG4"/>
<evidence type="ECO:0000256" key="3">
    <source>
        <dbReference type="ARBA" id="ARBA00022729"/>
    </source>
</evidence>
<dbReference type="Ensembl" id="ENSAPOT00000013734.1">
    <property type="protein sequence ID" value="ENSAPOP00000002266.1"/>
    <property type="gene ID" value="ENSAPOG00000003642.1"/>
</dbReference>